<keyword evidence="4" id="KW-0732">Signal</keyword>
<keyword evidence="3" id="KW-0378">Hydrolase</keyword>
<dbReference type="SUPFAM" id="SSF48208">
    <property type="entry name" value="Six-hairpin glycosidases"/>
    <property type="match status" value="1"/>
</dbReference>
<dbReference type="PANTHER" id="PTHR33307:SF6">
    <property type="entry name" value="ALPHA-RHAMNOSIDASE (EUROFUNG)-RELATED"/>
    <property type="match status" value="1"/>
</dbReference>
<dbReference type="Gene3D" id="2.60.40.10">
    <property type="entry name" value="Immunoglobulins"/>
    <property type="match status" value="1"/>
</dbReference>
<organism evidence="9 10">
    <name type="scientific">Mucilaginibacter gossypii</name>
    <dbReference type="NCBI Taxonomy" id="551996"/>
    <lineage>
        <taxon>Bacteria</taxon>
        <taxon>Pseudomonadati</taxon>
        <taxon>Bacteroidota</taxon>
        <taxon>Sphingobacteriia</taxon>
        <taxon>Sphingobacteriales</taxon>
        <taxon>Sphingobacteriaceae</taxon>
        <taxon>Mucilaginibacter</taxon>
    </lineage>
</organism>
<dbReference type="InterPro" id="IPR012341">
    <property type="entry name" value="6hp_glycosidase-like_sf"/>
</dbReference>
<dbReference type="EC" id="3.2.1.40" evidence="2"/>
<evidence type="ECO:0000256" key="4">
    <source>
        <dbReference type="SAM" id="SignalP"/>
    </source>
</evidence>
<reference evidence="10" key="1">
    <citation type="submission" date="2016-10" db="EMBL/GenBank/DDBJ databases">
        <authorList>
            <person name="Varghese N."/>
            <person name="Submissions S."/>
        </authorList>
    </citation>
    <scope>NUCLEOTIDE SEQUENCE [LARGE SCALE GENOMIC DNA]</scope>
    <source>
        <strain evidence="10">Gh-67</strain>
    </source>
</reference>
<dbReference type="Pfam" id="PF17390">
    <property type="entry name" value="Bac_rhamnosid_C"/>
    <property type="match status" value="1"/>
</dbReference>
<evidence type="ECO:0000259" key="6">
    <source>
        <dbReference type="Pfam" id="PF08531"/>
    </source>
</evidence>
<gene>
    <name evidence="9" type="ORF">SAMN05192573_101589</name>
</gene>
<dbReference type="GO" id="GO:0005975">
    <property type="term" value="P:carbohydrate metabolic process"/>
    <property type="evidence" value="ECO:0007669"/>
    <property type="project" value="InterPro"/>
</dbReference>
<name>A0A1G7PKE7_9SPHI</name>
<feature type="chain" id="PRO_5011655080" description="alpha-L-rhamnosidase" evidence="4">
    <location>
        <begin position="20"/>
        <end position="884"/>
    </location>
</feature>
<dbReference type="InterPro" id="IPR013737">
    <property type="entry name" value="Bac_rhamnosid_N"/>
</dbReference>
<feature type="domain" description="Bacterial alpha-L-rhamnosidase N-terminal" evidence="6">
    <location>
        <begin position="165"/>
        <end position="336"/>
    </location>
</feature>
<dbReference type="PANTHER" id="PTHR33307">
    <property type="entry name" value="ALPHA-RHAMNOSIDASE (EUROFUNG)"/>
    <property type="match status" value="1"/>
</dbReference>
<evidence type="ECO:0000259" key="5">
    <source>
        <dbReference type="Pfam" id="PF05592"/>
    </source>
</evidence>
<dbReference type="AlphaFoldDB" id="A0A1G7PKE7"/>
<dbReference type="InterPro" id="IPR008928">
    <property type="entry name" value="6-hairpin_glycosidase_sf"/>
</dbReference>
<dbReference type="Pfam" id="PF05592">
    <property type="entry name" value="Bac_rhamnosid"/>
    <property type="match status" value="1"/>
</dbReference>
<comment type="catalytic activity">
    <reaction evidence="1">
        <text>Hydrolysis of terminal non-reducing alpha-L-rhamnose residues in alpha-L-rhamnosides.</text>
        <dbReference type="EC" id="3.2.1.40"/>
    </reaction>
</comment>
<dbReference type="InterPro" id="IPR035398">
    <property type="entry name" value="Bac_rhamnosid_C"/>
</dbReference>
<protein>
    <recommendedName>
        <fullName evidence="2">alpha-L-rhamnosidase</fullName>
        <ecNumber evidence="2">3.2.1.40</ecNumber>
    </recommendedName>
</protein>
<dbReference type="InterPro" id="IPR008902">
    <property type="entry name" value="Rhamnosid_concanavalin"/>
</dbReference>
<feature type="domain" description="Alpha-L-rhamnosidase concanavalin-like" evidence="5">
    <location>
        <begin position="345"/>
        <end position="445"/>
    </location>
</feature>
<dbReference type="Pfam" id="PF08531">
    <property type="entry name" value="Bac_rhamnosid_N"/>
    <property type="match status" value="1"/>
</dbReference>
<evidence type="ECO:0000313" key="10">
    <source>
        <dbReference type="Proteomes" id="UP000199705"/>
    </source>
</evidence>
<evidence type="ECO:0000256" key="1">
    <source>
        <dbReference type="ARBA" id="ARBA00001445"/>
    </source>
</evidence>
<dbReference type="Gene3D" id="2.60.420.10">
    <property type="entry name" value="Maltose phosphorylase, domain 3"/>
    <property type="match status" value="1"/>
</dbReference>
<evidence type="ECO:0000256" key="3">
    <source>
        <dbReference type="ARBA" id="ARBA00022801"/>
    </source>
</evidence>
<dbReference type="STRING" id="551996.SAMN05192573_101589"/>
<dbReference type="EMBL" id="FNCG01000001">
    <property type="protein sequence ID" value="SDF86721.1"/>
    <property type="molecule type" value="Genomic_DNA"/>
</dbReference>
<evidence type="ECO:0000313" key="9">
    <source>
        <dbReference type="EMBL" id="SDF86721.1"/>
    </source>
</evidence>
<evidence type="ECO:0000259" key="7">
    <source>
        <dbReference type="Pfam" id="PF17389"/>
    </source>
</evidence>
<dbReference type="Pfam" id="PF25788">
    <property type="entry name" value="Ig_Rha78A_N"/>
    <property type="match status" value="1"/>
</dbReference>
<dbReference type="PIRSF" id="PIRSF010631">
    <property type="entry name" value="A-rhamnsds"/>
    <property type="match status" value="1"/>
</dbReference>
<feature type="signal peptide" evidence="4">
    <location>
        <begin position="1"/>
        <end position="19"/>
    </location>
</feature>
<proteinExistence type="predicted"/>
<feature type="domain" description="Alpha-L-rhamnosidase C-terminal" evidence="8">
    <location>
        <begin position="800"/>
        <end position="866"/>
    </location>
</feature>
<dbReference type="Pfam" id="PF17389">
    <property type="entry name" value="Bac_rhamnosid6H"/>
    <property type="match status" value="1"/>
</dbReference>
<evidence type="ECO:0000259" key="8">
    <source>
        <dbReference type="Pfam" id="PF17390"/>
    </source>
</evidence>
<sequence>MRAPFLIGCFLFSWLTTSAQVVLKNLLTENLKNPICIDAHNPRFSWQLAEKNNIPVGQQAYEIQVDSASFSENNTTPLWSSGKITSNQSVYVPYRGKTLLSCHKYFWRVRIWDTNGLRSAWSDQSFWKMGLLSASDWHAQWIRPALNDTVNAPAPLLRTNFSLNKKIREATAYITSHGFYEAQLNGHKVGDSFLTPGWTSYNKRLQYQAYDVTTLLAQGENAMGITLGSGWYRSPLGPYTPRANFYGDKTAVLMEMRIIFTDGSEKIISSDQSWRSSTGALQFAEIYNGCIIDTRLEKSGWAKPASDDHDWHPVIIMPYAKNTLIATYNEPVKQHETFKPIKVITTPRGEKVIDFGQNLVGWVKVTLKGHPGDSIKIAHAEVLDKAGEFYTENLRAAKAENTYILKDTLKRTFEPQFSWQGFRYIKVSGIKGALNPDDFTAVAVYSDMKATGSFLCSNPLLNQLQHNIQWGQKGNFLDVPTDCPQRDERLGWTGDAQVFSRTAAFNMDVHNFFTKWLKDVAADQYPGGSIPFVVPDVFKNGTNEVGGSSGWGDVSTIIPWNMYFAYGDKKILENQFQSMKAWVNYIQKQTRNNLWVTGNHFGDWLFYSVNNDRDGTSAITNKYLIAQCFYAYSTQILINSAKVLNKTTDEQYYSKLLLKIKRAFVNEYVTANGLISSDTQTAYVLALEFDMLPKNLRQQAAARLVKNIGLYRDHLTTGFLGTPYLCDALTRFGYADVAYKLLLQDTYPSWLYPIKQGATTIWERWDGIRTDGSFEESSMNSYNHYAYGAIGDWMYRYIAGITPAAPAYKKITIKPVIGGGLSWAEGKYDCPYGTIYSKWQITDRKLDMRVTVPQNTTADIFVPDFSGNNYKKFTVGPGNYHYSR</sequence>
<dbReference type="Proteomes" id="UP000199705">
    <property type="component" value="Unassembled WGS sequence"/>
</dbReference>
<evidence type="ECO:0000256" key="2">
    <source>
        <dbReference type="ARBA" id="ARBA00012652"/>
    </source>
</evidence>
<dbReference type="Gene3D" id="1.50.10.10">
    <property type="match status" value="1"/>
</dbReference>
<dbReference type="RefSeq" id="WP_091162782.1">
    <property type="nucleotide sequence ID" value="NZ_FNCG01000001.1"/>
</dbReference>
<feature type="domain" description="Alpha-L-rhamnosidase six-hairpin glycosidase" evidence="7">
    <location>
        <begin position="450"/>
        <end position="798"/>
    </location>
</feature>
<accession>A0A1G7PKE7</accession>
<dbReference type="InterPro" id="IPR013783">
    <property type="entry name" value="Ig-like_fold"/>
</dbReference>
<dbReference type="InterPro" id="IPR016007">
    <property type="entry name" value="Alpha_rhamnosid"/>
</dbReference>
<dbReference type="GO" id="GO:0030596">
    <property type="term" value="F:alpha-L-rhamnosidase activity"/>
    <property type="evidence" value="ECO:0007669"/>
    <property type="project" value="UniProtKB-EC"/>
</dbReference>
<keyword evidence="10" id="KW-1185">Reference proteome</keyword>
<dbReference type="InterPro" id="IPR035396">
    <property type="entry name" value="Bac_rhamnosid6H"/>
</dbReference>
<dbReference type="Gene3D" id="2.60.120.260">
    <property type="entry name" value="Galactose-binding domain-like"/>
    <property type="match status" value="2"/>
</dbReference>